<proteinExistence type="predicted"/>
<sequence length="1091" mass="126773">MFKYTICFFTILIRLCFSLKYLPETSIKEELSIGSFVTTLTDKIPNLDQSDAYDLVSTSNDLDLFSIDHSQRTIIVKNRIDFEHLCRQTHLCNCKHCLINTNIAVSNSLTIDVYTLPIHVINIDDNKLYFNVNRTVIEIEENTSPISRQYFPLPMAIDDDFDSQIDYELYTINWQSTTLFRLTNTTTSIVNEKNIQFGIVNSSSSLLYLEPLKSFDREQQYIYLMRLVAKSGIHQISTDIIVLITDTNDNIPQCEQSYYKISINSMNDDNITQITAYDLDQGENARIAYNIVNQHIYPNNMFTIDHINGNMKFTYKNWTSYLDYFKNENSTKNLFQLKINVTDFGKPKQLSSECIIELEFTSILNIIIHLHEHLITNQTGSYIQLRDLSSPLAQIQTYDEQHREQCFNCDYSVRETDLLVINENSLKLNVNSTKVVQLLTHLNNSSILDYEYFPIVVHIDTWKNTTPAIHSTKILTLILCFDKNYLLTKSDTIYVQLDENFELNKKILSQDSFQCLQNRTILSTNIKYELIDKNKTFKIDHTNSLILIKHLDEEQQKIYDLTIIEMYNSTDQIVSTIRSNTCRRKVRLFIIDYYTEFVPYFTQPYYIFHLKISNETTRNIFIGNIQPFNDTIATCIYTSSSDLIFINSQNGSIYLKSALSLKYFYDFQIKAENSNMPSLNTIVPVRLIINSINQYAPKLLYPNNDNELIFYISSKSTVDNDKQMFLFQMKGYDPDINENENLNLNIPNIEFHLIEPIDLFKVKKFSGKIFVNLFFQNISSTYNLTVTISDYGLPVLSSNYTFIIHFKFDKNEIKDGIKSAISSESTISSNSWIFIIICFSIIIIILTTLIIVLNRCRHSLAKRKLNKNEKTWKNVSVAANQYLIETNKSTSSNDGQTGKNDYIITSSPPTPFSRFIDTMDTTSLTSSIRRDSFQRINPSNINCSYKRERVYPIISDHKISSAGTLKLNGNYDDPKYPIENEHYQIPSNQRPYSSSSLNKHQPLQYTNFSHRNSDELYEKYSQNISHPNHIENNNLTLNQIKRLSMTDINKYLERFERIYNDFSKHSSKSDLNSQNIILTSSEKRDPVGSVV</sequence>
<dbReference type="PROSITE" id="PS50268">
    <property type="entry name" value="CADHERIN_2"/>
    <property type="match status" value="3"/>
</dbReference>
<evidence type="ECO:0000259" key="8">
    <source>
        <dbReference type="PROSITE" id="PS50268"/>
    </source>
</evidence>
<dbReference type="GO" id="GO:0007156">
    <property type="term" value="P:homophilic cell adhesion via plasma membrane adhesion molecules"/>
    <property type="evidence" value="ECO:0007669"/>
    <property type="project" value="InterPro"/>
</dbReference>
<keyword evidence="7" id="KW-0732">Signal</keyword>
<organism evidence="9 11">
    <name type="scientific">Didymodactylos carnosus</name>
    <dbReference type="NCBI Taxonomy" id="1234261"/>
    <lineage>
        <taxon>Eukaryota</taxon>
        <taxon>Metazoa</taxon>
        <taxon>Spiralia</taxon>
        <taxon>Gnathifera</taxon>
        <taxon>Rotifera</taxon>
        <taxon>Eurotatoria</taxon>
        <taxon>Bdelloidea</taxon>
        <taxon>Philodinida</taxon>
        <taxon>Philodinidae</taxon>
        <taxon>Didymodactylos</taxon>
    </lineage>
</organism>
<evidence type="ECO:0000313" key="10">
    <source>
        <dbReference type="EMBL" id="CAF3611072.1"/>
    </source>
</evidence>
<dbReference type="GO" id="GO:0005509">
    <property type="term" value="F:calcium ion binding"/>
    <property type="evidence" value="ECO:0007669"/>
    <property type="project" value="UniProtKB-UniRule"/>
</dbReference>
<accession>A0A813U966</accession>
<feature type="transmembrane region" description="Helical" evidence="6">
    <location>
        <begin position="832"/>
        <end position="853"/>
    </location>
</feature>
<dbReference type="SMART" id="SM00112">
    <property type="entry name" value="CA"/>
    <property type="match status" value="2"/>
</dbReference>
<dbReference type="Gene3D" id="2.60.40.60">
    <property type="entry name" value="Cadherins"/>
    <property type="match status" value="4"/>
</dbReference>
<comment type="subcellular location">
    <subcellularLocation>
        <location evidence="1">Membrane</location>
        <topology evidence="1">Single-pass membrane protein</topology>
    </subcellularLocation>
</comment>
<keyword evidence="3 6" id="KW-1133">Transmembrane helix</keyword>
<reference evidence="9" key="1">
    <citation type="submission" date="2021-02" db="EMBL/GenBank/DDBJ databases">
        <authorList>
            <person name="Nowell W R."/>
        </authorList>
    </citation>
    <scope>NUCLEOTIDE SEQUENCE</scope>
</reference>
<evidence type="ECO:0000256" key="4">
    <source>
        <dbReference type="ARBA" id="ARBA00023180"/>
    </source>
</evidence>
<evidence type="ECO:0000256" key="6">
    <source>
        <dbReference type="SAM" id="Phobius"/>
    </source>
</evidence>
<feature type="domain" description="Cadherin" evidence="8">
    <location>
        <begin position="489"/>
        <end position="601"/>
    </location>
</feature>
<evidence type="ECO:0000256" key="7">
    <source>
        <dbReference type="SAM" id="SignalP"/>
    </source>
</evidence>
<dbReference type="EMBL" id="CAJOBC010000648">
    <property type="protein sequence ID" value="CAF3611072.1"/>
    <property type="molecule type" value="Genomic_DNA"/>
</dbReference>
<evidence type="ECO:0000313" key="11">
    <source>
        <dbReference type="Proteomes" id="UP000663829"/>
    </source>
</evidence>
<evidence type="ECO:0000256" key="2">
    <source>
        <dbReference type="ARBA" id="ARBA00022692"/>
    </source>
</evidence>
<dbReference type="OrthoDB" id="9946173at2759"/>
<keyword evidence="4" id="KW-0325">Glycoprotein</keyword>
<evidence type="ECO:0000256" key="5">
    <source>
        <dbReference type="PROSITE-ProRule" id="PRU00043"/>
    </source>
</evidence>
<keyword evidence="11" id="KW-1185">Reference proteome</keyword>
<dbReference type="SUPFAM" id="SSF49313">
    <property type="entry name" value="Cadherin-like"/>
    <property type="match status" value="3"/>
</dbReference>
<dbReference type="Proteomes" id="UP000663829">
    <property type="component" value="Unassembled WGS sequence"/>
</dbReference>
<keyword evidence="5" id="KW-0106">Calcium</keyword>
<dbReference type="CDD" id="cd11304">
    <property type="entry name" value="Cadherin_repeat"/>
    <property type="match status" value="2"/>
</dbReference>
<evidence type="ECO:0000313" key="9">
    <source>
        <dbReference type="EMBL" id="CAF0824430.1"/>
    </source>
</evidence>
<keyword evidence="6" id="KW-0472">Membrane</keyword>
<comment type="caution">
    <text evidence="9">The sequence shown here is derived from an EMBL/GenBank/DDBJ whole genome shotgun (WGS) entry which is preliminary data.</text>
</comment>
<feature type="domain" description="Cadherin" evidence="8">
    <location>
        <begin position="156"/>
        <end position="254"/>
    </location>
</feature>
<dbReference type="InterPro" id="IPR050174">
    <property type="entry name" value="Protocadherin/Cadherin-CA"/>
</dbReference>
<feature type="signal peptide" evidence="7">
    <location>
        <begin position="1"/>
        <end position="18"/>
    </location>
</feature>
<dbReference type="InterPro" id="IPR002126">
    <property type="entry name" value="Cadherin-like_dom"/>
</dbReference>
<dbReference type="EMBL" id="CAJNOQ010000648">
    <property type="protein sequence ID" value="CAF0824430.1"/>
    <property type="molecule type" value="Genomic_DNA"/>
</dbReference>
<dbReference type="GO" id="GO:0005886">
    <property type="term" value="C:plasma membrane"/>
    <property type="evidence" value="ECO:0007669"/>
    <property type="project" value="TreeGrafter"/>
</dbReference>
<dbReference type="Pfam" id="PF00028">
    <property type="entry name" value="Cadherin"/>
    <property type="match status" value="1"/>
</dbReference>
<feature type="chain" id="PRO_5036223158" description="Cadherin domain-containing protein" evidence="7">
    <location>
        <begin position="19"/>
        <end position="1091"/>
    </location>
</feature>
<evidence type="ECO:0000256" key="1">
    <source>
        <dbReference type="ARBA" id="ARBA00004167"/>
    </source>
</evidence>
<feature type="domain" description="Cadherin" evidence="8">
    <location>
        <begin position="271"/>
        <end position="368"/>
    </location>
</feature>
<gene>
    <name evidence="9" type="ORF">GPM918_LOCUS4719</name>
    <name evidence="10" type="ORF">SRO942_LOCUS4720</name>
</gene>
<dbReference type="AlphaFoldDB" id="A0A813U966"/>
<keyword evidence="2 6" id="KW-0812">Transmembrane</keyword>
<dbReference type="PRINTS" id="PR00205">
    <property type="entry name" value="CADHERIN"/>
</dbReference>
<protein>
    <recommendedName>
        <fullName evidence="8">Cadherin domain-containing protein</fullName>
    </recommendedName>
</protein>
<evidence type="ECO:0000256" key="3">
    <source>
        <dbReference type="ARBA" id="ARBA00022989"/>
    </source>
</evidence>
<dbReference type="InterPro" id="IPR015919">
    <property type="entry name" value="Cadherin-like_sf"/>
</dbReference>
<name>A0A813U966_9BILA</name>
<dbReference type="PANTHER" id="PTHR24028:SF146">
    <property type="entry name" value="CADHERIN 96CB, ISOFORM D-RELATED"/>
    <property type="match status" value="1"/>
</dbReference>
<dbReference type="Proteomes" id="UP000681722">
    <property type="component" value="Unassembled WGS sequence"/>
</dbReference>
<dbReference type="PANTHER" id="PTHR24028">
    <property type="entry name" value="CADHERIN-87A"/>
    <property type="match status" value="1"/>
</dbReference>